<evidence type="ECO:0000256" key="1">
    <source>
        <dbReference type="SAM" id="MobiDB-lite"/>
    </source>
</evidence>
<keyword evidence="3" id="KW-1185">Reference proteome</keyword>
<dbReference type="Proteomes" id="UP000005206">
    <property type="component" value="Chromosome 5"/>
</dbReference>
<proteinExistence type="predicted"/>
<organism evidence="2 3">
    <name type="scientific">Fusarium vanettenii (strain ATCC MYA-4622 / CBS 123669 / FGSC 9596 / NRRL 45880 / 77-13-4)</name>
    <name type="common">Fusarium solani subsp. pisi</name>
    <dbReference type="NCBI Taxonomy" id="660122"/>
    <lineage>
        <taxon>Eukaryota</taxon>
        <taxon>Fungi</taxon>
        <taxon>Dikarya</taxon>
        <taxon>Ascomycota</taxon>
        <taxon>Pezizomycotina</taxon>
        <taxon>Sordariomycetes</taxon>
        <taxon>Hypocreomycetidae</taxon>
        <taxon>Hypocreales</taxon>
        <taxon>Nectriaceae</taxon>
        <taxon>Fusarium</taxon>
        <taxon>Fusarium solani species complex</taxon>
        <taxon>Fusarium vanettenii</taxon>
    </lineage>
</organism>
<evidence type="ECO:0000313" key="2">
    <source>
        <dbReference type="EMBL" id="EEU42410.1"/>
    </source>
</evidence>
<feature type="compositionally biased region" description="Polar residues" evidence="1">
    <location>
        <begin position="80"/>
        <end position="89"/>
    </location>
</feature>
<name>C7Z0N1_FUSV7</name>
<evidence type="ECO:0000313" key="3">
    <source>
        <dbReference type="Proteomes" id="UP000005206"/>
    </source>
</evidence>
<dbReference type="EMBL" id="GG698905">
    <property type="protein sequence ID" value="EEU42410.1"/>
    <property type="molecule type" value="Genomic_DNA"/>
</dbReference>
<feature type="region of interest" description="Disordered" evidence="1">
    <location>
        <begin position="78"/>
        <end position="116"/>
    </location>
</feature>
<sequence>MAWFYRLAPTAIMCPWTSLSAMIKGLNTFDYLEARTLLSVAQLPHGNYPVFGGQDLPVPTYTGLRCFDNHDSPHAGVRALSSTHSTPPSTRIKHSHPSFSISPSPNPTLTRQPQLPLSSPLPSLLAPPTQLLSSIAQLFASSISTTMPPPPLGQRPLSDQELFDSFTDRERDFYDWHHRTKEKRWHLNLSADIQFLKAEWPNPEDLDDFFKWSTKWLGRHRDRMLYQMPDEEIFEQLRNTNFASSDGLANHCWAMEMSNNPLIFLGSARHRGNLTGYAVQPSSTFLWPTQDRAQKDYPDKLGLMHESLLAIDLDIPVQMTGLPSPSTTTRPTDRAFRFHHGQMTPDSTQSDPSQTSTSFVFAQLGELCVFVGDWETARDKCDDDDYDDDDDVDDDVDGVWEPTGFGVVVEVQSNGQPKCLWAIYNCLPPREDLMDEPCDEDIDTLRIHRQNEQDDSFIFNDPEIQGDKNPSYVIKMTDDLQGLGSSKELDLQVVCRREVQIVRAKSWKDENGRLVVFPELAVDKM</sequence>
<dbReference type="VEuPathDB" id="FungiDB:NECHADRAFT_79951"/>
<dbReference type="GeneID" id="9671930"/>
<gene>
    <name evidence="2" type="ORF">NECHADRAFT_79951</name>
</gene>
<dbReference type="OrthoDB" id="5430299at2759"/>
<reference evidence="2 3" key="1">
    <citation type="journal article" date="2009" name="PLoS Genet.">
        <title>The genome of Nectria haematococca: contribution of supernumerary chromosomes to gene expansion.</title>
        <authorList>
            <person name="Coleman J.J."/>
            <person name="Rounsley S.D."/>
            <person name="Rodriguez-Carres M."/>
            <person name="Kuo A."/>
            <person name="Wasmann C.C."/>
            <person name="Grimwood J."/>
            <person name="Schmutz J."/>
            <person name="Taga M."/>
            <person name="White G.J."/>
            <person name="Zhou S."/>
            <person name="Schwartz D.C."/>
            <person name="Freitag M."/>
            <person name="Ma L.J."/>
            <person name="Danchin E.G."/>
            <person name="Henrissat B."/>
            <person name="Coutinho P.M."/>
            <person name="Nelson D.R."/>
            <person name="Straney D."/>
            <person name="Napoli C.A."/>
            <person name="Barker B.M."/>
            <person name="Gribskov M."/>
            <person name="Rep M."/>
            <person name="Kroken S."/>
            <person name="Molnar I."/>
            <person name="Rensing C."/>
            <person name="Kennell J.C."/>
            <person name="Zamora J."/>
            <person name="Farman M.L."/>
            <person name="Selker E.U."/>
            <person name="Salamov A."/>
            <person name="Shapiro H."/>
            <person name="Pangilinan J."/>
            <person name="Lindquist E."/>
            <person name="Lamers C."/>
            <person name="Grigoriev I.V."/>
            <person name="Geiser D.M."/>
            <person name="Covert S.F."/>
            <person name="Temporini E."/>
            <person name="Vanetten H.D."/>
        </authorList>
    </citation>
    <scope>NUCLEOTIDE SEQUENCE [LARGE SCALE GENOMIC DNA]</scope>
    <source>
        <strain evidence="3">ATCC MYA-4622 / CBS 123669 / FGSC 9596 / NRRL 45880 / 77-13-4</strain>
    </source>
</reference>
<protein>
    <submittedName>
        <fullName evidence="2">Uncharacterized protein</fullName>
    </submittedName>
</protein>
<dbReference type="AlphaFoldDB" id="C7Z0N1"/>
<dbReference type="KEGG" id="nhe:NECHADRAFT_79951"/>
<dbReference type="HOGENOM" id="CLU_518839_0_0_1"/>
<dbReference type="RefSeq" id="XP_003048123.1">
    <property type="nucleotide sequence ID" value="XM_003048077.1"/>
</dbReference>
<accession>C7Z0N1</accession>
<dbReference type="InParanoid" id="C7Z0N1"/>
<dbReference type="eggNOG" id="ENOG502TE57">
    <property type="taxonomic scope" value="Eukaryota"/>
</dbReference>